<dbReference type="RefSeq" id="WP_380249284.1">
    <property type="nucleotide sequence ID" value="NZ_JBHUII010000001.1"/>
</dbReference>
<proteinExistence type="predicted"/>
<evidence type="ECO:0000313" key="1">
    <source>
        <dbReference type="EMBL" id="MFD2205082.1"/>
    </source>
</evidence>
<keyword evidence="2" id="KW-1185">Reference proteome</keyword>
<accession>A0ABW5BG77</accession>
<comment type="caution">
    <text evidence="1">The sequence shown here is derived from an EMBL/GenBank/DDBJ whole genome shotgun (WGS) entry which is preliminary data.</text>
</comment>
<reference evidence="2" key="1">
    <citation type="journal article" date="2019" name="Int. J. Syst. Evol. Microbiol.">
        <title>The Global Catalogue of Microorganisms (GCM) 10K type strain sequencing project: providing services to taxonomists for standard genome sequencing and annotation.</title>
        <authorList>
            <consortium name="The Broad Institute Genomics Platform"/>
            <consortium name="The Broad Institute Genome Sequencing Center for Infectious Disease"/>
            <person name="Wu L."/>
            <person name="Ma J."/>
        </authorList>
    </citation>
    <scope>NUCLEOTIDE SEQUENCE [LARGE SCALE GENOMIC DNA]</scope>
    <source>
        <strain evidence="2">CGMCC 4.7192</strain>
    </source>
</reference>
<organism evidence="1 2">
    <name type="scientific">Kiloniella antarctica</name>
    <dbReference type="NCBI Taxonomy" id="1550907"/>
    <lineage>
        <taxon>Bacteria</taxon>
        <taxon>Pseudomonadati</taxon>
        <taxon>Pseudomonadota</taxon>
        <taxon>Alphaproteobacteria</taxon>
        <taxon>Rhodospirillales</taxon>
        <taxon>Kiloniellaceae</taxon>
        <taxon>Kiloniella</taxon>
    </lineage>
</organism>
<name>A0ABW5BG77_9PROT</name>
<protein>
    <submittedName>
        <fullName evidence="1">Uncharacterized protein</fullName>
    </submittedName>
</protein>
<dbReference type="EMBL" id="JBHUII010000001">
    <property type="protein sequence ID" value="MFD2205082.1"/>
    <property type="molecule type" value="Genomic_DNA"/>
</dbReference>
<sequence length="133" mass="14832">MFYISRCWSKLVSPILGMFLAFALMLSVQNVWAFEGSFFTGSDGVPIVPGMEEMPDLGVVFDKPEGRIVEGFASGYLEQSEIRSFYGRTLPQLGWSVFGEGLFQREGEVLKIEILDGVENSRSILRIILAPSQ</sequence>
<gene>
    <name evidence="1" type="ORF">ACFSKO_05655</name>
</gene>
<dbReference type="Proteomes" id="UP001597294">
    <property type="component" value="Unassembled WGS sequence"/>
</dbReference>
<evidence type="ECO:0000313" key="2">
    <source>
        <dbReference type="Proteomes" id="UP001597294"/>
    </source>
</evidence>